<dbReference type="InterPro" id="IPR006528">
    <property type="entry name" value="Phage_head_morphogenesis_dom"/>
</dbReference>
<dbReference type="RefSeq" id="WP_087584128.1">
    <property type="nucleotide sequence ID" value="NZ_CABMKR010000002.1"/>
</dbReference>
<reference evidence="2 3" key="1">
    <citation type="submission" date="2017-04" db="EMBL/GenBank/DDBJ databases">
        <title>Complete genome of Campylobacter concisus ATCC 33237T and draft genomes for an additional eight well characterized C. concisus strains.</title>
        <authorList>
            <person name="Cornelius A.J."/>
            <person name="Miller W.G."/>
            <person name="Lastovica A.J."/>
            <person name="On S.L."/>
            <person name="French N.P."/>
            <person name="Vandenberg O."/>
            <person name="Biggs P.J."/>
        </authorList>
    </citation>
    <scope>NUCLEOTIDE SEQUENCE [LARGE SCALE GENOMIC DNA]</scope>
    <source>
        <strain evidence="2 3">Lasto28.99</strain>
    </source>
</reference>
<dbReference type="Proteomes" id="UP000195967">
    <property type="component" value="Unassembled WGS sequence"/>
</dbReference>
<comment type="caution">
    <text evidence="2">The sequence shown here is derived from an EMBL/GenBank/DDBJ whole genome shotgun (WGS) entry which is preliminary data.</text>
</comment>
<feature type="domain" description="Phage head morphogenesis" evidence="1">
    <location>
        <begin position="54"/>
        <end position="179"/>
    </location>
</feature>
<dbReference type="AlphaFoldDB" id="A0A1Y5N3L2"/>
<gene>
    <name evidence="2" type="ORF">B9N62_01915</name>
</gene>
<accession>A0A1Y5N3L2</accession>
<dbReference type="Pfam" id="PF04233">
    <property type="entry name" value="Phage_Mu_F"/>
    <property type="match status" value="1"/>
</dbReference>
<name>A0A1Y5N3L2_9BACT</name>
<evidence type="ECO:0000313" key="3">
    <source>
        <dbReference type="Proteomes" id="UP000195967"/>
    </source>
</evidence>
<dbReference type="NCBIfam" id="TIGR01641">
    <property type="entry name" value="phageSPP1_gp7"/>
    <property type="match status" value="1"/>
</dbReference>
<proteinExistence type="predicted"/>
<protein>
    <submittedName>
        <fullName evidence="2">Phage head morphogenesis protein</fullName>
    </submittedName>
</protein>
<evidence type="ECO:0000313" key="2">
    <source>
        <dbReference type="EMBL" id="OUT12555.1"/>
    </source>
</evidence>
<sequence length="415" mass="47855">MKFSFFEEPTAVYEYLKSKKPEIHFDYDEIMHDAHKKAFTVAKMMNLDLLKDTQASLAKAFKEGVGFDEWKKSVKPMLAKKGWLGNIKVKDPKTGEEKGIYVGNRRLRTIFNTNMRTAYAKARYESQIQSLGEYFRYTAVLDGRTREAHRKLHGKTLPKTDKFWDTNYPPNGWGCRCKVQVLTEAECIARGIVPLADGSFLPQAAEKDFRYNPGKIDKTDEILKDKQNKALGAITSTLAKKNLKQALENFEHERDIYVWQKSLDDMVNAVIGGKIIKDKIYQVAQVGELKQSIKKNLKIIDVEPKASSIAVYQNTISHITRDSKPKGKEPNIDEIKAVVGVFDEAKRVFYDKKDNVLLYFYNSLQNDNMVNYAVIRLDYTLKKFKTDNFIATITRIPVENYKAILKDKKRYIKIK</sequence>
<evidence type="ECO:0000259" key="1">
    <source>
        <dbReference type="Pfam" id="PF04233"/>
    </source>
</evidence>
<organism evidence="2 3">
    <name type="scientific">Campylobacter concisus</name>
    <dbReference type="NCBI Taxonomy" id="199"/>
    <lineage>
        <taxon>Bacteria</taxon>
        <taxon>Pseudomonadati</taxon>
        <taxon>Campylobacterota</taxon>
        <taxon>Epsilonproteobacteria</taxon>
        <taxon>Campylobacterales</taxon>
        <taxon>Campylobacteraceae</taxon>
        <taxon>Campylobacter</taxon>
    </lineage>
</organism>
<dbReference type="EMBL" id="NDYO01000002">
    <property type="protein sequence ID" value="OUT12555.1"/>
    <property type="molecule type" value="Genomic_DNA"/>
</dbReference>